<dbReference type="Gene3D" id="1.20.140.10">
    <property type="entry name" value="Butyryl-CoA Dehydrogenase, subunit A, domain 3"/>
    <property type="match status" value="1"/>
</dbReference>
<geneLocation type="plasmid" evidence="11 14">
    <name>pRho-VOC14-L</name>
</geneLocation>
<evidence type="ECO:0000256" key="5">
    <source>
        <dbReference type="ARBA" id="ARBA00023002"/>
    </source>
</evidence>
<evidence type="ECO:0000259" key="9">
    <source>
        <dbReference type="Pfam" id="PF02771"/>
    </source>
</evidence>
<evidence type="ECO:0000313" key="12">
    <source>
        <dbReference type="EMBL" id="WLF52444.1"/>
    </source>
</evidence>
<dbReference type="EMBL" id="CP130956">
    <property type="protein sequence ID" value="WLF52444.1"/>
    <property type="molecule type" value="Genomic_DNA"/>
</dbReference>
<dbReference type="InterPro" id="IPR006091">
    <property type="entry name" value="Acyl-CoA_Oxase/DH_mid-dom"/>
</dbReference>
<dbReference type="GO" id="GO:0050660">
    <property type="term" value="F:flavin adenine dinucleotide binding"/>
    <property type="evidence" value="ECO:0007669"/>
    <property type="project" value="InterPro"/>
</dbReference>
<dbReference type="Proteomes" id="UP001066327">
    <property type="component" value="Unassembled WGS sequence"/>
</dbReference>
<accession>A0AAX3YUM7</accession>
<name>A0AAX3YUM7_RHOOP</name>
<dbReference type="PANTHER" id="PTHR43292:SF4">
    <property type="entry name" value="ACYL-COA DEHYDROGENASE FADE34"/>
    <property type="match status" value="1"/>
</dbReference>
<feature type="domain" description="Acyl-CoA dehydrogenase/oxidase N-terminal" evidence="9">
    <location>
        <begin position="50"/>
        <end position="131"/>
    </location>
</feature>
<feature type="domain" description="Acyl-CoA oxidase/dehydrogenase middle" evidence="8">
    <location>
        <begin position="135"/>
        <end position="229"/>
    </location>
</feature>
<comment type="cofactor">
    <cofactor evidence="1 6">
        <name>FAD</name>
        <dbReference type="ChEBI" id="CHEBI:57692"/>
    </cofactor>
</comment>
<evidence type="ECO:0000256" key="6">
    <source>
        <dbReference type="RuleBase" id="RU362125"/>
    </source>
</evidence>
<evidence type="ECO:0000256" key="2">
    <source>
        <dbReference type="ARBA" id="ARBA00009347"/>
    </source>
</evidence>
<dbReference type="InterPro" id="IPR046373">
    <property type="entry name" value="Acyl-CoA_Oxase/DH_mid-dom_sf"/>
</dbReference>
<dbReference type="SUPFAM" id="SSF47203">
    <property type="entry name" value="Acyl-CoA dehydrogenase C-terminal domain-like"/>
    <property type="match status" value="1"/>
</dbReference>
<comment type="similarity">
    <text evidence="2 6">Belongs to the acyl-CoA dehydrogenase family.</text>
</comment>
<dbReference type="SUPFAM" id="SSF56645">
    <property type="entry name" value="Acyl-CoA dehydrogenase NM domain-like"/>
    <property type="match status" value="1"/>
</dbReference>
<dbReference type="InterPro" id="IPR037069">
    <property type="entry name" value="AcylCoA_DH/ox_N_sf"/>
</dbReference>
<dbReference type="Gene3D" id="1.10.540.10">
    <property type="entry name" value="Acyl-CoA dehydrogenase/oxidase, N-terminal domain"/>
    <property type="match status" value="1"/>
</dbReference>
<evidence type="ECO:0000259" key="7">
    <source>
        <dbReference type="Pfam" id="PF00441"/>
    </source>
</evidence>
<feature type="domain" description="Acyl-CoA dehydrogenase/oxidase C-terminal" evidence="7">
    <location>
        <begin position="241"/>
        <end position="388"/>
    </location>
</feature>
<evidence type="ECO:0000256" key="3">
    <source>
        <dbReference type="ARBA" id="ARBA00022630"/>
    </source>
</evidence>
<reference evidence="10" key="1">
    <citation type="submission" date="2022-12" db="EMBL/GenBank/DDBJ databases">
        <authorList>
            <person name="Krivoruchko A.V."/>
            <person name="Elkin A."/>
        </authorList>
    </citation>
    <scope>NUCLEOTIDE SEQUENCE</scope>
    <source>
        <strain evidence="10">IEGM 249</strain>
    </source>
</reference>
<evidence type="ECO:0000313" key="14">
    <source>
        <dbReference type="Proteomes" id="UP001231166"/>
    </source>
</evidence>
<evidence type="ECO:0000313" key="10">
    <source>
        <dbReference type="EMBL" id="MCZ4589263.1"/>
    </source>
</evidence>
<keyword evidence="13" id="KW-1185">Reference proteome</keyword>
<dbReference type="Pfam" id="PF02771">
    <property type="entry name" value="Acyl-CoA_dh_N"/>
    <property type="match status" value="1"/>
</dbReference>
<dbReference type="PANTHER" id="PTHR43292">
    <property type="entry name" value="ACYL-COA DEHYDROGENASE"/>
    <property type="match status" value="1"/>
</dbReference>
<dbReference type="GO" id="GO:0005886">
    <property type="term" value="C:plasma membrane"/>
    <property type="evidence" value="ECO:0007669"/>
    <property type="project" value="TreeGrafter"/>
</dbReference>
<dbReference type="Pfam" id="PF02770">
    <property type="entry name" value="Acyl-CoA_dh_M"/>
    <property type="match status" value="1"/>
</dbReference>
<evidence type="ECO:0000256" key="4">
    <source>
        <dbReference type="ARBA" id="ARBA00022827"/>
    </source>
</evidence>
<dbReference type="Proteomes" id="UP001231166">
    <property type="component" value="Plasmid pRho-VOC14-L"/>
</dbReference>
<evidence type="ECO:0000313" key="13">
    <source>
        <dbReference type="Proteomes" id="UP001066327"/>
    </source>
</evidence>
<dbReference type="Gene3D" id="2.40.110.10">
    <property type="entry name" value="Butyryl-CoA Dehydrogenase, subunit A, domain 2"/>
    <property type="match status" value="1"/>
</dbReference>
<evidence type="ECO:0000256" key="1">
    <source>
        <dbReference type="ARBA" id="ARBA00001974"/>
    </source>
</evidence>
<keyword evidence="3 6" id="KW-0285">Flavoprotein</keyword>
<gene>
    <name evidence="10" type="ORF">O4328_37415</name>
    <name evidence="11" type="ORF">Q5707_40470</name>
    <name evidence="12" type="ORF">Q5707_44525</name>
</gene>
<keyword evidence="11" id="KW-0614">Plasmid</keyword>
<protein>
    <submittedName>
        <fullName evidence="11">Acyl-CoA dehydrogenase family protein</fullName>
    </submittedName>
</protein>
<dbReference type="InterPro" id="IPR052161">
    <property type="entry name" value="Mycobact_Acyl-CoA_DH"/>
</dbReference>
<dbReference type="InterPro" id="IPR009100">
    <property type="entry name" value="AcylCoA_DH/oxidase_NM_dom_sf"/>
</dbReference>
<dbReference type="InterPro" id="IPR013786">
    <property type="entry name" value="AcylCoA_DH/ox_N"/>
</dbReference>
<sequence length="411" mass="44586">MTLSEFREQAGQWLRENVGAVAGTTERDPFDVAVFHSLPFEAEQALLEEHKRWQRIKFDAGYGALDWPVEDGGAGLSVEHADVFAREESTLLPLAPHELFSVTMHLIAPTIRILGTPRQKETFLPSMLRGELLACQLFSEPGAGSDLASLGTRAVRDGDEWVINGQKVWTSGAQFAEWGELIARTDPDVPKHAGMTAFLVPLDAPGVEVRQIRQMSGGTSFNEVFFTDVRVPDRLRLGEVGAGWNVALTTLAFERGGSSNTAGVGGQFSQLVASARAAGRIGDPQIRQQLAEVYLRQTLAEIDLLRDRQARAAGGAPGAVGSVRKVQWVDKLKLVSDTATAILGRTLLADTGRPGTYAWNEHVLGAPGYRIAGGSDEIQRNIIAERLLGLPAEARADKGKSWRESTSRSRA</sequence>
<proteinExistence type="inferred from homology"/>
<dbReference type="Pfam" id="PF00441">
    <property type="entry name" value="Acyl-CoA_dh_1"/>
    <property type="match status" value="1"/>
</dbReference>
<keyword evidence="4 6" id="KW-0274">FAD</keyword>
<reference evidence="11" key="2">
    <citation type="submission" date="2023-07" db="EMBL/GenBank/DDBJ databases">
        <title>Genomic analysis of Rhodococcus opacus VOC-14 with glycol ethers degradation activity.</title>
        <authorList>
            <person name="Narkevich D.A."/>
            <person name="Hlushen A.M."/>
            <person name="Akhremchuk A.E."/>
            <person name="Sikolenko M.A."/>
            <person name="Valentovich L.N."/>
        </authorList>
    </citation>
    <scope>NUCLEOTIDE SEQUENCE</scope>
    <source>
        <strain evidence="11">VOC-14</strain>
        <plasmid evidence="11">pRho-VOC14-L</plasmid>
    </source>
</reference>
<organism evidence="11 14">
    <name type="scientific">Rhodococcus opacus</name>
    <name type="common">Nocardia opaca</name>
    <dbReference type="NCBI Taxonomy" id="37919"/>
    <lineage>
        <taxon>Bacteria</taxon>
        <taxon>Bacillati</taxon>
        <taxon>Actinomycetota</taxon>
        <taxon>Actinomycetes</taxon>
        <taxon>Mycobacteriales</taxon>
        <taxon>Nocardiaceae</taxon>
        <taxon>Rhodococcus</taxon>
    </lineage>
</organism>
<dbReference type="EMBL" id="CP130956">
    <property type="protein sequence ID" value="WLF51759.1"/>
    <property type="molecule type" value="Genomic_DNA"/>
</dbReference>
<dbReference type="EMBL" id="JAPWIS010000030">
    <property type="protein sequence ID" value="MCZ4589263.1"/>
    <property type="molecule type" value="Genomic_DNA"/>
</dbReference>
<dbReference type="InterPro" id="IPR036250">
    <property type="entry name" value="AcylCo_DH-like_C"/>
</dbReference>
<dbReference type="InterPro" id="IPR009075">
    <property type="entry name" value="AcylCo_DH/oxidase_C"/>
</dbReference>
<dbReference type="RefSeq" id="WP_269592470.1">
    <property type="nucleotide sequence ID" value="NZ_CP130956.1"/>
</dbReference>
<dbReference type="FunFam" id="2.40.110.10:FF:000011">
    <property type="entry name" value="Acyl-CoA dehydrogenase FadE34"/>
    <property type="match status" value="1"/>
</dbReference>
<dbReference type="AlphaFoldDB" id="A0AAX3YUM7"/>
<keyword evidence="5 6" id="KW-0560">Oxidoreductase</keyword>
<evidence type="ECO:0000313" key="11">
    <source>
        <dbReference type="EMBL" id="WLF51759.1"/>
    </source>
</evidence>
<evidence type="ECO:0000259" key="8">
    <source>
        <dbReference type="Pfam" id="PF02770"/>
    </source>
</evidence>
<dbReference type="GO" id="GO:0016627">
    <property type="term" value="F:oxidoreductase activity, acting on the CH-CH group of donors"/>
    <property type="evidence" value="ECO:0007669"/>
    <property type="project" value="InterPro"/>
</dbReference>